<dbReference type="Pfam" id="PF01399">
    <property type="entry name" value="PCI"/>
    <property type="match status" value="1"/>
</dbReference>
<dbReference type="InterPro" id="IPR036388">
    <property type="entry name" value="WH-like_DNA-bd_sf"/>
</dbReference>
<dbReference type="InterPro" id="IPR057985">
    <property type="entry name" value="TPR_PSMD3_N"/>
</dbReference>
<dbReference type="GO" id="GO:0070390">
    <property type="term" value="C:transcription export complex 2"/>
    <property type="evidence" value="ECO:0007669"/>
    <property type="project" value="TreeGrafter"/>
</dbReference>
<dbReference type="EMBL" id="JAKCXM010000067">
    <property type="protein sequence ID" value="KAJ0404185.1"/>
    <property type="molecule type" value="Genomic_DNA"/>
</dbReference>
<reference evidence="3" key="1">
    <citation type="submission" date="2021-12" db="EMBL/GenBank/DDBJ databases">
        <title>Prjna785345.</title>
        <authorList>
            <person name="Rujirawat T."/>
            <person name="Krajaejun T."/>
        </authorList>
    </citation>
    <scope>NUCLEOTIDE SEQUENCE</scope>
    <source>
        <strain evidence="3">Pi057C3</strain>
    </source>
</reference>
<dbReference type="PANTHER" id="PTHR12732">
    <property type="entry name" value="UNCHARACTERIZED PROTEASOME COMPONENT REGION PCI-CONTAINING"/>
    <property type="match status" value="1"/>
</dbReference>
<accession>A0AAD5LKM7</accession>
<dbReference type="PROSITE" id="PS50250">
    <property type="entry name" value="PCI"/>
    <property type="match status" value="1"/>
</dbReference>
<dbReference type="FunFam" id="1.10.10.10:FF:000146">
    <property type="entry name" value="PCI domain-containing protein 2 homolog"/>
    <property type="match status" value="1"/>
</dbReference>
<evidence type="ECO:0000256" key="1">
    <source>
        <dbReference type="ARBA" id="ARBA00025771"/>
    </source>
</evidence>
<dbReference type="GO" id="GO:0003690">
    <property type="term" value="F:double-stranded DNA binding"/>
    <property type="evidence" value="ECO:0007669"/>
    <property type="project" value="InterPro"/>
</dbReference>
<dbReference type="GO" id="GO:0006368">
    <property type="term" value="P:transcription elongation by RNA polymerase II"/>
    <property type="evidence" value="ECO:0007669"/>
    <property type="project" value="TreeGrafter"/>
</dbReference>
<sequence>MLLAAHLDRVASALAAKNGAQLADLLSLTHRPVPLDVAALSLDQITQLCATKLGRFQAFAEVVAGVLHARKQVLQETFSDAYDSQIASFVKFMEIFRTETNWLVPFLHVLTVDTRLLAARADREASERAGDEVHDRLRGAEQQLKKGFSMTANDRAPAEHNKKLGALFIVNQLFKIYFKLNMIHLCRNLIRAVEGPAFPEFERFSKSDKVTYQYYVGRISMFEDQYHKAEQCLDYAWKHCHQHSLRNKRMILRFLVPVKLLLGVMPSPQLIQDYALDEYTGLTNAIRTGNLRLFNEYLDRFQDNFIQQGVYLLIEKLRLVVMRNLFKKVYLVRQSHQLRLRDFQVALQLVMGADQPPMAMDEIECILTNLIFQGYLKGYMSHQKKVLVVSKTQPFPAITDVSS</sequence>
<dbReference type="Pfam" id="PF25573">
    <property type="entry name" value="TPR_PSMD3_N"/>
    <property type="match status" value="1"/>
</dbReference>
<dbReference type="AlphaFoldDB" id="A0AAD5LKM7"/>
<feature type="domain" description="PCI" evidence="2">
    <location>
        <begin position="210"/>
        <end position="394"/>
    </location>
</feature>
<proteinExistence type="inferred from homology"/>
<protein>
    <recommendedName>
        <fullName evidence="2">PCI domain-containing protein</fullName>
    </recommendedName>
</protein>
<dbReference type="InterPro" id="IPR045114">
    <property type="entry name" value="Csn12-like"/>
</dbReference>
<comment type="caution">
    <text evidence="3">The sequence shown here is derived from an EMBL/GenBank/DDBJ whole genome shotgun (WGS) entry which is preliminary data.</text>
</comment>
<dbReference type="GO" id="GO:0003723">
    <property type="term" value="F:RNA binding"/>
    <property type="evidence" value="ECO:0007669"/>
    <property type="project" value="InterPro"/>
</dbReference>
<dbReference type="InterPro" id="IPR000717">
    <property type="entry name" value="PCI_dom"/>
</dbReference>
<dbReference type="GO" id="GO:0016973">
    <property type="term" value="P:poly(A)+ mRNA export from nucleus"/>
    <property type="evidence" value="ECO:0007669"/>
    <property type="project" value="TreeGrafter"/>
</dbReference>
<dbReference type="GO" id="GO:0000973">
    <property type="term" value="P:post-transcriptional tethering of RNA polymerase II gene DNA at nuclear periphery"/>
    <property type="evidence" value="ECO:0007669"/>
    <property type="project" value="TreeGrafter"/>
</dbReference>
<dbReference type="SMART" id="SM00753">
    <property type="entry name" value="PAM"/>
    <property type="match status" value="1"/>
</dbReference>
<dbReference type="PANTHER" id="PTHR12732:SF0">
    <property type="entry name" value="PCI DOMAIN-CONTAINING PROTEIN 2"/>
    <property type="match status" value="1"/>
</dbReference>
<organism evidence="3 4">
    <name type="scientific">Pythium insidiosum</name>
    <name type="common">Pythiosis disease agent</name>
    <dbReference type="NCBI Taxonomy" id="114742"/>
    <lineage>
        <taxon>Eukaryota</taxon>
        <taxon>Sar</taxon>
        <taxon>Stramenopiles</taxon>
        <taxon>Oomycota</taxon>
        <taxon>Peronosporomycetes</taxon>
        <taxon>Pythiales</taxon>
        <taxon>Pythiaceae</taxon>
        <taxon>Pythium</taxon>
    </lineage>
</organism>
<dbReference type="Gene3D" id="1.10.10.10">
    <property type="entry name" value="Winged helix-like DNA-binding domain superfamily/Winged helix DNA-binding domain"/>
    <property type="match status" value="1"/>
</dbReference>
<gene>
    <name evidence="3" type="ORF">P43SY_002028</name>
</gene>
<evidence type="ECO:0000313" key="4">
    <source>
        <dbReference type="Proteomes" id="UP001209570"/>
    </source>
</evidence>
<comment type="similarity">
    <text evidence="1">Belongs to the CSN12 family.</text>
</comment>
<evidence type="ECO:0000313" key="3">
    <source>
        <dbReference type="EMBL" id="KAJ0404185.1"/>
    </source>
</evidence>
<keyword evidence="4" id="KW-1185">Reference proteome</keyword>
<evidence type="ECO:0000259" key="2">
    <source>
        <dbReference type="PROSITE" id="PS50250"/>
    </source>
</evidence>
<dbReference type="Proteomes" id="UP001209570">
    <property type="component" value="Unassembled WGS sequence"/>
</dbReference>
<name>A0AAD5LKM7_PYTIN</name>